<sequence length="53" mass="6221">MVQAPDDDQLLRPKEINRLREAINASGIDQPLRFHQLADILDREPNTWNYLGY</sequence>
<dbReference type="Proteomes" id="UP000063308">
    <property type="component" value="Chromosome"/>
</dbReference>
<evidence type="ECO:0000313" key="1">
    <source>
        <dbReference type="EMBL" id="BAR62008.1"/>
    </source>
</evidence>
<dbReference type="AlphaFoldDB" id="A0A0E4BVG9"/>
<evidence type="ECO:0000313" key="2">
    <source>
        <dbReference type="Proteomes" id="UP000063308"/>
    </source>
</evidence>
<name>A0A0E4BVG9_9BRAD</name>
<dbReference type="EMBL" id="AP014685">
    <property type="protein sequence ID" value="BAR62008.1"/>
    <property type="molecule type" value="Genomic_DNA"/>
</dbReference>
<reference evidence="1 2" key="1">
    <citation type="submission" date="2014-11" db="EMBL/GenBank/DDBJ databases">
        <title>Symbiosis island explosion on the genome of extra-slow-growing strains of soybean bradyrhizobia with massive insertion sequences.</title>
        <authorList>
            <person name="Iida T."/>
            <person name="Minamisawa K."/>
        </authorList>
    </citation>
    <scope>NUCLEOTIDE SEQUENCE [LARGE SCALE GENOMIC DNA]</scope>
    <source>
        <strain evidence="1 2">NK6</strain>
    </source>
</reference>
<organism evidence="1 2">
    <name type="scientific">Bradyrhizobium diazoefficiens</name>
    <dbReference type="NCBI Taxonomy" id="1355477"/>
    <lineage>
        <taxon>Bacteria</taxon>
        <taxon>Pseudomonadati</taxon>
        <taxon>Pseudomonadota</taxon>
        <taxon>Alphaproteobacteria</taxon>
        <taxon>Hyphomicrobiales</taxon>
        <taxon>Nitrobacteraceae</taxon>
        <taxon>Bradyrhizobium</taxon>
    </lineage>
</organism>
<protein>
    <submittedName>
        <fullName evidence="1">Uncharacterized protein</fullName>
    </submittedName>
</protein>
<accession>A0A0E4BVG9</accession>
<gene>
    <name evidence="1" type="ORF">NK6_8864</name>
</gene>
<proteinExistence type="predicted"/>